<dbReference type="AlphaFoldDB" id="A0A6N8IQI2"/>
<keyword evidence="1" id="KW-1133">Transmembrane helix</keyword>
<name>A0A6N8IQI2_9BURK</name>
<feature type="transmembrane region" description="Helical" evidence="1">
    <location>
        <begin position="61"/>
        <end position="80"/>
    </location>
</feature>
<evidence type="ECO:0000313" key="3">
    <source>
        <dbReference type="Proteomes" id="UP000469385"/>
    </source>
</evidence>
<accession>A0A6N8IQI2</accession>
<proteinExistence type="predicted"/>
<organism evidence="2 3">
    <name type="scientific">Ramlibacter pinisoli</name>
    <dbReference type="NCBI Taxonomy" id="2682844"/>
    <lineage>
        <taxon>Bacteria</taxon>
        <taxon>Pseudomonadati</taxon>
        <taxon>Pseudomonadota</taxon>
        <taxon>Betaproteobacteria</taxon>
        <taxon>Burkholderiales</taxon>
        <taxon>Comamonadaceae</taxon>
        <taxon>Ramlibacter</taxon>
    </lineage>
</organism>
<dbReference type="RefSeq" id="WP_157397024.1">
    <property type="nucleotide sequence ID" value="NZ_WSEL01000003.1"/>
</dbReference>
<protein>
    <recommendedName>
        <fullName evidence="4">PH domain-containing protein</fullName>
    </recommendedName>
</protein>
<evidence type="ECO:0000256" key="1">
    <source>
        <dbReference type="SAM" id="Phobius"/>
    </source>
</evidence>
<comment type="caution">
    <text evidence="2">The sequence shown here is derived from an EMBL/GenBank/DDBJ whole genome shotgun (WGS) entry which is preliminary data.</text>
</comment>
<gene>
    <name evidence="2" type="ORF">GON04_05930</name>
</gene>
<evidence type="ECO:0000313" key="2">
    <source>
        <dbReference type="EMBL" id="MVQ28972.1"/>
    </source>
</evidence>
<sequence length="165" mass="18522">MDPTPVESLGPPPFRFLPSTGAAMRGPAFSIPFKLLATAIVAGSAAWAVRLWSQGQLGSGLHVNLAWFLAALAMMAWSWWCMVTSVTTLDTVQLHQTWVWNKRMELRELAYAKLIRVRGLDWLIAPRLYVRTLPGKFAVFYAADPALAAEFERLVAELKAFRNFR</sequence>
<feature type="transmembrane region" description="Helical" evidence="1">
    <location>
        <begin position="31"/>
        <end position="49"/>
    </location>
</feature>
<keyword evidence="1" id="KW-0812">Transmembrane</keyword>
<evidence type="ECO:0008006" key="4">
    <source>
        <dbReference type="Google" id="ProtNLM"/>
    </source>
</evidence>
<keyword evidence="3" id="KW-1185">Reference proteome</keyword>
<dbReference type="EMBL" id="WSEL01000003">
    <property type="protein sequence ID" value="MVQ28972.1"/>
    <property type="molecule type" value="Genomic_DNA"/>
</dbReference>
<dbReference type="Proteomes" id="UP000469385">
    <property type="component" value="Unassembled WGS sequence"/>
</dbReference>
<reference evidence="2 3" key="1">
    <citation type="submission" date="2019-12" db="EMBL/GenBank/DDBJ databases">
        <authorList>
            <person name="Huq M.A."/>
        </authorList>
    </citation>
    <scope>NUCLEOTIDE SEQUENCE [LARGE SCALE GENOMIC DNA]</scope>
    <source>
        <strain evidence="2 3">MAH-25</strain>
    </source>
</reference>
<keyword evidence="1" id="KW-0472">Membrane</keyword>